<keyword evidence="6" id="KW-0597">Phosphoprotein</keyword>
<evidence type="ECO:0000256" key="5">
    <source>
        <dbReference type="ARBA" id="ARBA00022527"/>
    </source>
</evidence>
<keyword evidence="7" id="KW-0433">Leucine-rich repeat</keyword>
<dbReference type="SMART" id="SM00220">
    <property type="entry name" value="S_TKc"/>
    <property type="match status" value="1"/>
</dbReference>
<organism evidence="28">
    <name type="scientific">Hordeum vulgare subsp. vulgare</name>
    <name type="common">Domesticated barley</name>
    <dbReference type="NCBI Taxonomy" id="112509"/>
    <lineage>
        <taxon>Eukaryota</taxon>
        <taxon>Viridiplantae</taxon>
        <taxon>Streptophyta</taxon>
        <taxon>Embryophyta</taxon>
        <taxon>Tracheophyta</taxon>
        <taxon>Spermatophyta</taxon>
        <taxon>Magnoliopsida</taxon>
        <taxon>Liliopsida</taxon>
        <taxon>Poales</taxon>
        <taxon>Poaceae</taxon>
        <taxon>BOP clade</taxon>
        <taxon>Pooideae</taxon>
        <taxon>Triticodae</taxon>
        <taxon>Triticeae</taxon>
        <taxon>Hordeinae</taxon>
        <taxon>Hordeum</taxon>
    </lineage>
</organism>
<comment type="function">
    <text evidence="21">Receptor kinase that detects X.oryzae pv. oryzae protein Ax21 to promote innate immunity. Following X.oryzae pv. oryzae protein Ax21 detection, undergoes cleavage, releasing the processed protein kinase Xa21 chain.</text>
</comment>
<evidence type="ECO:0000256" key="16">
    <source>
        <dbReference type="ARBA" id="ARBA00023136"/>
    </source>
</evidence>
<evidence type="ECO:0000256" key="26">
    <source>
        <dbReference type="SAM" id="Phobius"/>
    </source>
</evidence>
<evidence type="ECO:0000256" key="11">
    <source>
        <dbReference type="ARBA" id="ARBA00022737"/>
    </source>
</evidence>
<keyword evidence="8" id="KW-0808">Transferase</keyword>
<evidence type="ECO:0000256" key="24">
    <source>
        <dbReference type="PROSITE-ProRule" id="PRU10141"/>
    </source>
</evidence>
<dbReference type="GO" id="GO:0004674">
    <property type="term" value="F:protein serine/threonine kinase activity"/>
    <property type="evidence" value="ECO:0007669"/>
    <property type="project" value="UniProtKB-KW"/>
</dbReference>
<comment type="similarity">
    <text evidence="25">Belongs to the protein kinase superfamily.</text>
</comment>
<dbReference type="PANTHER" id="PTHR27008">
    <property type="entry name" value="OS04G0122200 PROTEIN"/>
    <property type="match status" value="1"/>
</dbReference>
<keyword evidence="17" id="KW-0675">Receptor</keyword>
<dbReference type="InterPro" id="IPR008271">
    <property type="entry name" value="Ser/Thr_kinase_AS"/>
</dbReference>
<keyword evidence="4" id="KW-1003">Cell membrane</keyword>
<evidence type="ECO:0000256" key="20">
    <source>
        <dbReference type="ARBA" id="ARBA00048679"/>
    </source>
</evidence>
<dbReference type="InterPro" id="IPR032675">
    <property type="entry name" value="LRR_dom_sf"/>
</dbReference>
<dbReference type="SUPFAM" id="SSF56112">
    <property type="entry name" value="Protein kinase-like (PK-like)"/>
    <property type="match status" value="1"/>
</dbReference>
<evidence type="ECO:0000259" key="27">
    <source>
        <dbReference type="PROSITE" id="PS50011"/>
    </source>
</evidence>
<dbReference type="InterPro" id="IPR001611">
    <property type="entry name" value="Leu-rich_rpt"/>
</dbReference>
<dbReference type="Gene3D" id="3.80.10.10">
    <property type="entry name" value="Ribonuclease Inhibitor"/>
    <property type="match status" value="1"/>
</dbReference>
<keyword evidence="9 26" id="KW-0812">Transmembrane</keyword>
<keyword evidence="16 26" id="KW-0472">Membrane</keyword>
<evidence type="ECO:0000256" key="10">
    <source>
        <dbReference type="ARBA" id="ARBA00022729"/>
    </source>
</evidence>
<comment type="catalytic activity">
    <reaction evidence="20">
        <text>L-seryl-[protein] + ATP = O-phospho-L-seryl-[protein] + ADP + H(+)</text>
        <dbReference type="Rhea" id="RHEA:17989"/>
        <dbReference type="Rhea" id="RHEA-COMP:9863"/>
        <dbReference type="Rhea" id="RHEA-COMP:11604"/>
        <dbReference type="ChEBI" id="CHEBI:15378"/>
        <dbReference type="ChEBI" id="CHEBI:29999"/>
        <dbReference type="ChEBI" id="CHEBI:30616"/>
        <dbReference type="ChEBI" id="CHEBI:83421"/>
        <dbReference type="ChEBI" id="CHEBI:456216"/>
        <dbReference type="EC" id="2.7.11.1"/>
    </reaction>
</comment>
<dbReference type="SUPFAM" id="SSF52058">
    <property type="entry name" value="L domain-like"/>
    <property type="match status" value="1"/>
</dbReference>
<evidence type="ECO:0000256" key="6">
    <source>
        <dbReference type="ARBA" id="ARBA00022553"/>
    </source>
</evidence>
<dbReference type="Gene3D" id="1.10.510.10">
    <property type="entry name" value="Transferase(Phosphotransferase) domain 1"/>
    <property type="match status" value="1"/>
</dbReference>
<keyword evidence="10" id="KW-0732">Signal</keyword>
<evidence type="ECO:0000256" key="21">
    <source>
        <dbReference type="ARBA" id="ARBA00054320"/>
    </source>
</evidence>
<reference evidence="28" key="1">
    <citation type="journal article" date="2011" name="Plant Physiol.">
        <title>Comprehensive sequence analysis of 24,783 barley full-length cDNAs derived from 12 clone libraries.</title>
        <authorList>
            <person name="Matsumoto T."/>
            <person name="Tanaka T."/>
            <person name="Sakai H."/>
            <person name="Amano N."/>
            <person name="Kanamori H."/>
            <person name="Kurita K."/>
            <person name="Kikuta A."/>
            <person name="Kamiya K."/>
            <person name="Yamamoto M."/>
            <person name="Ikawa H."/>
            <person name="Fujii N."/>
            <person name="Hori K."/>
            <person name="Itoh T."/>
            <person name="Sato K."/>
        </authorList>
    </citation>
    <scope>NUCLEOTIDE SEQUENCE</scope>
    <source>
        <tissue evidence="28">Shoot</tissue>
    </source>
</reference>
<evidence type="ECO:0000256" key="23">
    <source>
        <dbReference type="ARBA" id="ARBA00072040"/>
    </source>
</evidence>
<comment type="catalytic activity">
    <reaction evidence="19">
        <text>L-threonyl-[protein] + ATP = O-phospho-L-threonyl-[protein] + ADP + H(+)</text>
        <dbReference type="Rhea" id="RHEA:46608"/>
        <dbReference type="Rhea" id="RHEA-COMP:11060"/>
        <dbReference type="Rhea" id="RHEA-COMP:11605"/>
        <dbReference type="ChEBI" id="CHEBI:15378"/>
        <dbReference type="ChEBI" id="CHEBI:30013"/>
        <dbReference type="ChEBI" id="CHEBI:30616"/>
        <dbReference type="ChEBI" id="CHEBI:61977"/>
        <dbReference type="ChEBI" id="CHEBI:456216"/>
        <dbReference type="EC" id="2.7.11.1"/>
    </reaction>
</comment>
<keyword evidence="5 25" id="KW-0723">Serine/threonine-protein kinase</keyword>
<dbReference type="FunFam" id="3.30.200.20:FF:000432">
    <property type="entry name" value="LRR receptor-like serine/threonine-protein kinase EFR"/>
    <property type="match status" value="1"/>
</dbReference>
<evidence type="ECO:0000256" key="15">
    <source>
        <dbReference type="ARBA" id="ARBA00022989"/>
    </source>
</evidence>
<dbReference type="InterPro" id="IPR011009">
    <property type="entry name" value="Kinase-like_dom_sf"/>
</dbReference>
<proteinExistence type="evidence at transcript level"/>
<keyword evidence="13" id="KW-0418">Kinase</keyword>
<dbReference type="PROSITE" id="PS50011">
    <property type="entry name" value="PROTEIN_KINASE_DOM"/>
    <property type="match status" value="1"/>
</dbReference>
<evidence type="ECO:0000313" key="28">
    <source>
        <dbReference type="EMBL" id="BAJ86626.1"/>
    </source>
</evidence>
<dbReference type="PROSITE" id="PS00108">
    <property type="entry name" value="PROTEIN_KINASE_ST"/>
    <property type="match status" value="1"/>
</dbReference>
<comment type="subcellular location">
    <subcellularLocation>
        <location evidence="1">Cell membrane</location>
        <topology evidence="1">Single-pass membrane protein</topology>
    </subcellularLocation>
    <subcellularLocation>
        <location evidence="2">Endoplasmic reticulum membrane</location>
        <topology evidence="2">Single-pass membrane protein</topology>
    </subcellularLocation>
</comment>
<evidence type="ECO:0000256" key="4">
    <source>
        <dbReference type="ARBA" id="ARBA00022475"/>
    </source>
</evidence>
<evidence type="ECO:0000256" key="8">
    <source>
        <dbReference type="ARBA" id="ARBA00022679"/>
    </source>
</evidence>
<evidence type="ECO:0000256" key="22">
    <source>
        <dbReference type="ARBA" id="ARBA00056628"/>
    </source>
</evidence>
<keyword evidence="11" id="KW-0677">Repeat</keyword>
<evidence type="ECO:0000256" key="7">
    <source>
        <dbReference type="ARBA" id="ARBA00022614"/>
    </source>
</evidence>
<keyword evidence="12 24" id="KW-0547">Nucleotide-binding</keyword>
<dbReference type="GO" id="GO:0005789">
    <property type="term" value="C:endoplasmic reticulum membrane"/>
    <property type="evidence" value="ECO:0007669"/>
    <property type="project" value="UniProtKB-SubCell"/>
</dbReference>
<protein>
    <recommendedName>
        <fullName evidence="23">Receptor kinase-like protein Xa21</fullName>
        <ecNumber evidence="3">2.7.11.1</ecNumber>
    </recommendedName>
</protein>
<name>F2CUV5_HORVV</name>
<evidence type="ECO:0000256" key="25">
    <source>
        <dbReference type="RuleBase" id="RU000304"/>
    </source>
</evidence>
<feature type="domain" description="Protein kinase" evidence="27">
    <location>
        <begin position="158"/>
        <end position="458"/>
    </location>
</feature>
<evidence type="ECO:0000256" key="1">
    <source>
        <dbReference type="ARBA" id="ARBA00004162"/>
    </source>
</evidence>
<dbReference type="EC" id="2.7.11.1" evidence="3"/>
<keyword evidence="14 24" id="KW-0067">ATP-binding</keyword>
<accession>F2CUV5</accession>
<dbReference type="InterPro" id="IPR000719">
    <property type="entry name" value="Prot_kinase_dom"/>
</dbReference>
<dbReference type="PROSITE" id="PS00107">
    <property type="entry name" value="PROTEIN_KINASE_ATP"/>
    <property type="match status" value="1"/>
</dbReference>
<evidence type="ECO:0000256" key="17">
    <source>
        <dbReference type="ARBA" id="ARBA00023170"/>
    </source>
</evidence>
<dbReference type="GO" id="GO:0005886">
    <property type="term" value="C:plasma membrane"/>
    <property type="evidence" value="ECO:0007669"/>
    <property type="project" value="UniProtKB-SubCell"/>
</dbReference>
<keyword evidence="15 26" id="KW-1133">Transmembrane helix</keyword>
<evidence type="ECO:0000256" key="19">
    <source>
        <dbReference type="ARBA" id="ARBA00047899"/>
    </source>
</evidence>
<dbReference type="InterPro" id="IPR051809">
    <property type="entry name" value="Plant_receptor-like_S/T_kinase"/>
</dbReference>
<evidence type="ECO:0000256" key="13">
    <source>
        <dbReference type="ARBA" id="ARBA00022777"/>
    </source>
</evidence>
<keyword evidence="18" id="KW-0325">Glycoprotein</keyword>
<evidence type="ECO:0000256" key="3">
    <source>
        <dbReference type="ARBA" id="ARBA00012513"/>
    </source>
</evidence>
<dbReference type="Pfam" id="PF13855">
    <property type="entry name" value="LRR_8"/>
    <property type="match status" value="1"/>
</dbReference>
<evidence type="ECO:0000256" key="14">
    <source>
        <dbReference type="ARBA" id="ARBA00022840"/>
    </source>
</evidence>
<sequence>MDHNNLTGGIPTSFGNLLSVNTLNLSNNNLSGTIPVVLSDLQLLSKLDLSSNRLQGAIPRNGVFEHTAAVSLDGNWELCGGATDFHVPSCPDASLRTGRHYTFIRVLIPIIGFLSLALLTWFIIHEKIPQAPFPLLPSLGEKFPRVSYWDLARATGNFSEINLIGEGSYSSVYKGKLKQVKREVAVKVLDLEIPGAEGSFALECKALRGLRHRNIVPLITECSAIDNKGNAFRALIYAFMPNGNLDTWLHHPGNQAAGRHLGLAQRISIATNIANALDYLHNDSGKPIAHCDLKPSNILLDIHMNACLGDFGIARFYVDSKLRTVGDSNSITANGTLGYMAPEYAESGHASTCGDVYSFGIVLLEMLTGKRPTDDMFRNELTIVRFVETNFPDHTLNFLDSRLINECNGAVDQVAAGTENQLIFQSLFSLLRVALLCTCRSPTERLNMREVATQMRKINKVNTGGRVPSSTSFKRLVSWASQRS</sequence>
<comment type="function">
    <text evidence="22">The processed protein kinase Xa21 chain released by protein cleavage after X.oryzae pv. oryzae protein Ax21 detection translocates into the nucleus where it can bind and regulate WRKY62, a transcription factor. Confers resistance to the bacterial pathogen X.oryzae pv. oryzae (Xoo).</text>
</comment>
<dbReference type="EMBL" id="AK355407">
    <property type="protein sequence ID" value="BAJ86626.1"/>
    <property type="molecule type" value="mRNA"/>
</dbReference>
<dbReference type="AlphaFoldDB" id="F2CUV5"/>
<dbReference type="GO" id="GO:0005524">
    <property type="term" value="F:ATP binding"/>
    <property type="evidence" value="ECO:0007669"/>
    <property type="project" value="UniProtKB-UniRule"/>
</dbReference>
<evidence type="ECO:0000256" key="9">
    <source>
        <dbReference type="ARBA" id="ARBA00022692"/>
    </source>
</evidence>
<feature type="binding site" evidence="24">
    <location>
        <position position="187"/>
    </location>
    <ligand>
        <name>ATP</name>
        <dbReference type="ChEBI" id="CHEBI:30616"/>
    </ligand>
</feature>
<dbReference type="FunFam" id="1.10.510.10:FF:000358">
    <property type="entry name" value="Putative leucine-rich repeat receptor-like serine/threonine-protein kinase"/>
    <property type="match status" value="1"/>
</dbReference>
<dbReference type="PANTHER" id="PTHR27008:SF439">
    <property type="entry name" value="PROTEIN KINASE DOMAIN-CONTAINING PROTEIN"/>
    <property type="match status" value="1"/>
</dbReference>
<dbReference type="Gene3D" id="3.30.200.20">
    <property type="entry name" value="Phosphorylase Kinase, domain 1"/>
    <property type="match status" value="1"/>
</dbReference>
<feature type="transmembrane region" description="Helical" evidence="26">
    <location>
        <begin position="103"/>
        <end position="124"/>
    </location>
</feature>
<evidence type="ECO:0000256" key="12">
    <source>
        <dbReference type="ARBA" id="ARBA00022741"/>
    </source>
</evidence>
<dbReference type="Pfam" id="PF00069">
    <property type="entry name" value="Pkinase"/>
    <property type="match status" value="1"/>
</dbReference>
<dbReference type="InterPro" id="IPR017441">
    <property type="entry name" value="Protein_kinase_ATP_BS"/>
</dbReference>
<evidence type="ECO:0000256" key="18">
    <source>
        <dbReference type="ARBA" id="ARBA00023180"/>
    </source>
</evidence>
<evidence type="ECO:0000256" key="2">
    <source>
        <dbReference type="ARBA" id="ARBA00004389"/>
    </source>
</evidence>